<keyword evidence="4 6" id="KW-1133">Transmembrane helix</keyword>
<evidence type="ECO:0000313" key="8">
    <source>
        <dbReference type="Proteomes" id="UP000295215"/>
    </source>
</evidence>
<dbReference type="Pfam" id="PF02690">
    <property type="entry name" value="Na_Pi_cotrans"/>
    <property type="match status" value="1"/>
</dbReference>
<reference evidence="7 8" key="1">
    <citation type="submission" date="2019-03" db="EMBL/GenBank/DDBJ databases">
        <title>Genomic Encyclopedia of Archaeal and Bacterial Type Strains, Phase II (KMG-II): from individual species to whole genera.</title>
        <authorList>
            <person name="Goeker M."/>
        </authorList>
    </citation>
    <scope>NUCLEOTIDE SEQUENCE [LARGE SCALE GENOMIC DNA]</scope>
    <source>
        <strain evidence="7 8">DSM 28213</strain>
    </source>
</reference>
<dbReference type="OrthoDB" id="9763003at2"/>
<comment type="subcellular location">
    <subcellularLocation>
        <location evidence="1">Cell membrane</location>
        <topology evidence="1">Multi-pass membrane protein</topology>
    </subcellularLocation>
</comment>
<protein>
    <submittedName>
        <fullName evidence="7">Na+/Pi-cotransporter</fullName>
    </submittedName>
</protein>
<feature type="transmembrane region" description="Helical" evidence="6">
    <location>
        <begin position="12"/>
        <end position="30"/>
    </location>
</feature>
<evidence type="ECO:0000256" key="6">
    <source>
        <dbReference type="SAM" id="Phobius"/>
    </source>
</evidence>
<evidence type="ECO:0000256" key="3">
    <source>
        <dbReference type="ARBA" id="ARBA00022692"/>
    </source>
</evidence>
<keyword evidence="3 6" id="KW-0812">Transmembrane</keyword>
<dbReference type="InterPro" id="IPR003841">
    <property type="entry name" value="Na/Pi_transpt"/>
</dbReference>
<dbReference type="Proteomes" id="UP000295215">
    <property type="component" value="Unassembled WGS sequence"/>
</dbReference>
<dbReference type="GO" id="GO:0044341">
    <property type="term" value="P:sodium-dependent phosphate transport"/>
    <property type="evidence" value="ECO:0007669"/>
    <property type="project" value="InterPro"/>
</dbReference>
<evidence type="ECO:0000256" key="1">
    <source>
        <dbReference type="ARBA" id="ARBA00004651"/>
    </source>
</evidence>
<keyword evidence="5 6" id="KW-0472">Membrane</keyword>
<dbReference type="PANTHER" id="PTHR10010:SF46">
    <property type="entry name" value="SODIUM-DEPENDENT PHOSPHATE TRANSPORT PROTEIN 2B"/>
    <property type="match status" value="1"/>
</dbReference>
<feature type="transmembrane region" description="Helical" evidence="6">
    <location>
        <begin position="50"/>
        <end position="77"/>
    </location>
</feature>
<accession>A0A4R7EV62</accession>
<gene>
    <name evidence="7" type="ORF">C8P70_13514</name>
</gene>
<dbReference type="RefSeq" id="WP_133713632.1">
    <property type="nucleotide sequence ID" value="NZ_SOAG01000035.1"/>
</dbReference>
<dbReference type="PANTHER" id="PTHR10010">
    <property type="entry name" value="SOLUTE CARRIER FAMILY 34 SODIUM PHOSPHATE , MEMBER 2-RELATED"/>
    <property type="match status" value="1"/>
</dbReference>
<sequence length="125" mass="13308">MIPTKISVIGKSIFYFGFIFFSLSYISQAMEPLKNYPMLVEILSKAFSPLLGIIYGILITVVIQSSSVVVGLVIVLLSHGTITIDAAIPIVIGANIGTTSTALLISLKLSSNTKLVALSTSVFNK</sequence>
<keyword evidence="2" id="KW-1003">Cell membrane</keyword>
<dbReference type="AlphaFoldDB" id="A0A4R7EV62"/>
<organism evidence="7 8">
    <name type="scientific">Myroides indicus</name>
    <dbReference type="NCBI Taxonomy" id="1323422"/>
    <lineage>
        <taxon>Bacteria</taxon>
        <taxon>Pseudomonadati</taxon>
        <taxon>Bacteroidota</taxon>
        <taxon>Flavobacteriia</taxon>
        <taxon>Flavobacteriales</taxon>
        <taxon>Flavobacteriaceae</taxon>
        <taxon>Myroides</taxon>
    </lineage>
</organism>
<name>A0A4R7EV62_9FLAO</name>
<keyword evidence="8" id="KW-1185">Reference proteome</keyword>
<dbReference type="EMBL" id="SOAG01000035">
    <property type="protein sequence ID" value="TDS51649.1"/>
    <property type="molecule type" value="Genomic_DNA"/>
</dbReference>
<evidence type="ECO:0000256" key="4">
    <source>
        <dbReference type="ARBA" id="ARBA00022989"/>
    </source>
</evidence>
<comment type="caution">
    <text evidence="7">The sequence shown here is derived from an EMBL/GenBank/DDBJ whole genome shotgun (WGS) entry which is preliminary data.</text>
</comment>
<dbReference type="NCBIfam" id="NF037997">
    <property type="entry name" value="Na_Pi_symport"/>
    <property type="match status" value="1"/>
</dbReference>
<evidence type="ECO:0000313" key="7">
    <source>
        <dbReference type="EMBL" id="TDS51649.1"/>
    </source>
</evidence>
<dbReference type="GO" id="GO:0005886">
    <property type="term" value="C:plasma membrane"/>
    <property type="evidence" value="ECO:0007669"/>
    <property type="project" value="UniProtKB-SubCell"/>
</dbReference>
<feature type="transmembrane region" description="Helical" evidence="6">
    <location>
        <begin position="84"/>
        <end position="105"/>
    </location>
</feature>
<evidence type="ECO:0000256" key="5">
    <source>
        <dbReference type="ARBA" id="ARBA00023136"/>
    </source>
</evidence>
<evidence type="ECO:0000256" key="2">
    <source>
        <dbReference type="ARBA" id="ARBA00022475"/>
    </source>
</evidence>
<proteinExistence type="predicted"/>
<dbReference type="GO" id="GO:0005436">
    <property type="term" value="F:sodium:phosphate symporter activity"/>
    <property type="evidence" value="ECO:0007669"/>
    <property type="project" value="InterPro"/>
</dbReference>